<organism evidence="9 10">
    <name type="scientific">Steroidobacter gossypii</name>
    <dbReference type="NCBI Taxonomy" id="2805490"/>
    <lineage>
        <taxon>Bacteria</taxon>
        <taxon>Pseudomonadati</taxon>
        <taxon>Pseudomonadota</taxon>
        <taxon>Gammaproteobacteria</taxon>
        <taxon>Steroidobacterales</taxon>
        <taxon>Steroidobacteraceae</taxon>
        <taxon>Steroidobacter</taxon>
    </lineage>
</organism>
<keyword evidence="3" id="KW-0813">Transport</keyword>
<evidence type="ECO:0000256" key="7">
    <source>
        <dbReference type="ARBA" id="ARBA00023237"/>
    </source>
</evidence>
<dbReference type="Proteomes" id="UP000661077">
    <property type="component" value="Unassembled WGS sequence"/>
</dbReference>
<evidence type="ECO:0000256" key="4">
    <source>
        <dbReference type="ARBA" id="ARBA00022452"/>
    </source>
</evidence>
<dbReference type="SUPFAM" id="SSF56954">
    <property type="entry name" value="Outer membrane efflux proteins (OEP)"/>
    <property type="match status" value="1"/>
</dbReference>
<dbReference type="InterPro" id="IPR003423">
    <property type="entry name" value="OMP_efflux"/>
</dbReference>
<keyword evidence="7" id="KW-0998">Cell outer membrane</keyword>
<keyword evidence="4" id="KW-1134">Transmembrane beta strand</keyword>
<dbReference type="PANTHER" id="PTHR30026">
    <property type="entry name" value="OUTER MEMBRANE PROTEIN TOLC"/>
    <property type="match status" value="1"/>
</dbReference>
<accession>A0ABS1WTR1</accession>
<dbReference type="Gene3D" id="1.20.1600.10">
    <property type="entry name" value="Outer membrane efflux proteins (OEP)"/>
    <property type="match status" value="1"/>
</dbReference>
<evidence type="ECO:0000313" key="10">
    <source>
        <dbReference type="Proteomes" id="UP000661077"/>
    </source>
</evidence>
<keyword evidence="8" id="KW-0732">Signal</keyword>
<protein>
    <submittedName>
        <fullName evidence="9">TolC family protein</fullName>
    </submittedName>
</protein>
<dbReference type="Pfam" id="PF02321">
    <property type="entry name" value="OEP"/>
    <property type="match status" value="1"/>
</dbReference>
<comment type="similarity">
    <text evidence="2">Belongs to the outer membrane factor (OMF) (TC 1.B.17) family.</text>
</comment>
<comment type="caution">
    <text evidence="9">The sequence shown here is derived from an EMBL/GenBank/DDBJ whole genome shotgun (WGS) entry which is preliminary data.</text>
</comment>
<evidence type="ECO:0000256" key="3">
    <source>
        <dbReference type="ARBA" id="ARBA00022448"/>
    </source>
</evidence>
<keyword evidence="6" id="KW-0472">Membrane</keyword>
<evidence type="ECO:0000256" key="1">
    <source>
        <dbReference type="ARBA" id="ARBA00004442"/>
    </source>
</evidence>
<evidence type="ECO:0000313" key="9">
    <source>
        <dbReference type="EMBL" id="MBM0104361.1"/>
    </source>
</evidence>
<keyword evidence="5" id="KW-0812">Transmembrane</keyword>
<reference evidence="9 10" key="1">
    <citation type="journal article" date="2021" name="Int. J. Syst. Evol. Microbiol.">
        <title>Steroidobacter gossypii sp. nov., isolated from soil of cotton cropping field.</title>
        <authorList>
            <person name="Huang R."/>
            <person name="Yang S."/>
            <person name="Zhen C."/>
            <person name="Liu W."/>
        </authorList>
    </citation>
    <scope>NUCLEOTIDE SEQUENCE [LARGE SCALE GENOMIC DNA]</scope>
    <source>
        <strain evidence="9 10">S1-65</strain>
    </source>
</reference>
<dbReference type="RefSeq" id="WP_203166313.1">
    <property type="nucleotide sequence ID" value="NZ_JAEVLS010000001.1"/>
</dbReference>
<feature type="chain" id="PRO_5046227569" evidence="8">
    <location>
        <begin position="22"/>
        <end position="470"/>
    </location>
</feature>
<dbReference type="PANTHER" id="PTHR30026:SF20">
    <property type="entry name" value="OUTER MEMBRANE PROTEIN TOLC"/>
    <property type="match status" value="1"/>
</dbReference>
<proteinExistence type="inferred from homology"/>
<evidence type="ECO:0000256" key="2">
    <source>
        <dbReference type="ARBA" id="ARBA00007613"/>
    </source>
</evidence>
<keyword evidence="10" id="KW-1185">Reference proteome</keyword>
<feature type="signal peptide" evidence="8">
    <location>
        <begin position="1"/>
        <end position="21"/>
    </location>
</feature>
<comment type="subcellular location">
    <subcellularLocation>
        <location evidence="1">Cell outer membrane</location>
    </subcellularLocation>
</comment>
<dbReference type="EMBL" id="JAEVLS010000001">
    <property type="protein sequence ID" value="MBM0104361.1"/>
    <property type="molecule type" value="Genomic_DNA"/>
</dbReference>
<sequence length="470" mass="51983">MRAARYLAILGVGLNACAANAQAPVASDFDTVVSSYVAEGLRSNLALQSQTLEVDKTAQALAEARARFFPQLSLEARYTRADGGRVIDIPIGTALNPVYSTLNEMLVAQGQPARFPQISDQSVPFLREEEQDTRLVLRQPLYAPAIPAAVRAQRALLDASSFNRMALARALRRDITVAYVDWLTARSSVEIVAASEALLRENLRVNESLFSNGKITEDLVLRAKAELLDVEQQKREAQNLATQAQSYFNFLLNRQLQSPIEPTSPPNNAGASEAALEQLWSMALDRRPEIAQVEQLRRASEEQIRIARKQKWPTLSLGVDAGTQGEEYRFGEGYNFGTASLIFTWRIFDGGGDTARVHQARSAERQLVLRQEEIAQQIRLEVQQSYDRLITARDSLATAAARADAARAAFRIASRKRDEGVISQVEFIDARSALTSAELNHNLTRFNVLARRAELEYATSTGDIPLDPGV</sequence>
<dbReference type="InterPro" id="IPR051906">
    <property type="entry name" value="TolC-like"/>
</dbReference>
<evidence type="ECO:0000256" key="8">
    <source>
        <dbReference type="SAM" id="SignalP"/>
    </source>
</evidence>
<gene>
    <name evidence="9" type="ORF">JM946_06370</name>
</gene>
<evidence type="ECO:0000256" key="6">
    <source>
        <dbReference type="ARBA" id="ARBA00023136"/>
    </source>
</evidence>
<name>A0ABS1WTR1_9GAMM</name>
<evidence type="ECO:0000256" key="5">
    <source>
        <dbReference type="ARBA" id="ARBA00022692"/>
    </source>
</evidence>